<name>A0A261US25_9BORD</name>
<dbReference type="SMART" id="SM00797">
    <property type="entry name" value="AHS2"/>
    <property type="match status" value="1"/>
</dbReference>
<organism evidence="5 6">
    <name type="scientific">Bordetella genomosp. 4</name>
    <dbReference type="NCBI Taxonomy" id="463044"/>
    <lineage>
        <taxon>Bacteria</taxon>
        <taxon>Pseudomonadati</taxon>
        <taxon>Pseudomonadota</taxon>
        <taxon>Betaproteobacteria</taxon>
        <taxon>Burkholderiales</taxon>
        <taxon>Alcaligenaceae</taxon>
        <taxon>Bordetella</taxon>
    </lineage>
</organism>
<dbReference type="Proteomes" id="UP000216885">
    <property type="component" value="Unassembled WGS sequence"/>
</dbReference>
<dbReference type="NCBIfam" id="TIGR00724">
    <property type="entry name" value="urea_amlyse_rel"/>
    <property type="match status" value="1"/>
</dbReference>
<dbReference type="AlphaFoldDB" id="A0A261US25"/>
<proteinExistence type="predicted"/>
<dbReference type="RefSeq" id="WP_094837184.1">
    <property type="nucleotide sequence ID" value="NZ_NEVQ01000003.1"/>
</dbReference>
<dbReference type="Pfam" id="PF02626">
    <property type="entry name" value="CT_A_B"/>
    <property type="match status" value="1"/>
</dbReference>
<sequence>MSITVLKPGLLSTFQDLGRTGSQHVGVPVCGAMDLKAHRLANLLAGNDADHASLEITLTGPTLRFEAPACFAMTGANLQPTLNGNPVAGYRPLIARAGDVLAFGAAPPDTGVRAYLAVHGGYALTPVLGSTSTYVRGGFGGHAGRALAKGDVIGLHASLPTAPESLSELAQALWQIRVYVPSALSGRTRDYLRLLPGVHWDEFTPESQHDLLHAEFRISTQSDRMGYRLEGPPLAMTTPRQILSEATGYGTIQVPSGGEAIVLMADRQSTGGYPKIAQVISVDLPDLAQRRPGQSVRFASIELDEAQRLDGEREEAFTQLQEALAPLRALLRT</sequence>
<evidence type="ECO:0000256" key="1">
    <source>
        <dbReference type="ARBA" id="ARBA00022741"/>
    </source>
</evidence>
<gene>
    <name evidence="5" type="ORF">CAL20_03395</name>
</gene>
<evidence type="ECO:0000256" key="3">
    <source>
        <dbReference type="ARBA" id="ARBA00022840"/>
    </source>
</evidence>
<evidence type="ECO:0000313" key="6">
    <source>
        <dbReference type="Proteomes" id="UP000216885"/>
    </source>
</evidence>
<evidence type="ECO:0000259" key="4">
    <source>
        <dbReference type="SMART" id="SM00797"/>
    </source>
</evidence>
<dbReference type="SUPFAM" id="SSF50891">
    <property type="entry name" value="Cyclophilin-like"/>
    <property type="match status" value="1"/>
</dbReference>
<keyword evidence="2" id="KW-0378">Hydrolase</keyword>
<evidence type="ECO:0000256" key="2">
    <source>
        <dbReference type="ARBA" id="ARBA00022801"/>
    </source>
</evidence>
<dbReference type="GO" id="GO:0016787">
    <property type="term" value="F:hydrolase activity"/>
    <property type="evidence" value="ECO:0007669"/>
    <property type="project" value="UniProtKB-KW"/>
</dbReference>
<comment type="caution">
    <text evidence="5">The sequence shown here is derived from an EMBL/GenBank/DDBJ whole genome shotgun (WGS) entry which is preliminary data.</text>
</comment>
<dbReference type="GO" id="GO:0005524">
    <property type="term" value="F:ATP binding"/>
    <property type="evidence" value="ECO:0007669"/>
    <property type="project" value="UniProtKB-KW"/>
</dbReference>
<dbReference type="InterPro" id="IPR029000">
    <property type="entry name" value="Cyclophilin-like_dom_sf"/>
</dbReference>
<dbReference type="InterPro" id="IPR003778">
    <property type="entry name" value="CT_A_B"/>
</dbReference>
<reference evidence="5 6" key="1">
    <citation type="submission" date="2017-05" db="EMBL/GenBank/DDBJ databases">
        <title>Complete and WGS of Bordetella genogroups.</title>
        <authorList>
            <person name="Spilker T."/>
            <person name="LiPuma J."/>
        </authorList>
    </citation>
    <scope>NUCLEOTIDE SEQUENCE [LARGE SCALE GENOMIC DNA]</scope>
    <source>
        <strain evidence="5 6">AU9919</strain>
    </source>
</reference>
<protein>
    <submittedName>
        <fullName evidence="5">Carboxylase</fullName>
    </submittedName>
</protein>
<accession>A0A261US25</accession>
<evidence type="ECO:0000313" key="5">
    <source>
        <dbReference type="EMBL" id="OZI64704.1"/>
    </source>
</evidence>
<dbReference type="PANTHER" id="PTHR43309">
    <property type="entry name" value="5-OXOPROLINASE SUBUNIT C"/>
    <property type="match status" value="1"/>
</dbReference>
<dbReference type="Gene3D" id="2.40.100.10">
    <property type="entry name" value="Cyclophilin-like"/>
    <property type="match status" value="1"/>
</dbReference>
<dbReference type="EMBL" id="NEVQ01000003">
    <property type="protein sequence ID" value="OZI64704.1"/>
    <property type="molecule type" value="Genomic_DNA"/>
</dbReference>
<keyword evidence="1" id="KW-0547">Nucleotide-binding</keyword>
<dbReference type="PANTHER" id="PTHR43309:SF3">
    <property type="entry name" value="5-OXOPROLINASE SUBUNIT C"/>
    <property type="match status" value="1"/>
</dbReference>
<keyword evidence="6" id="KW-1185">Reference proteome</keyword>
<dbReference type="InterPro" id="IPR052708">
    <property type="entry name" value="PxpC"/>
</dbReference>
<keyword evidence="3" id="KW-0067">ATP-binding</keyword>
<feature type="domain" description="Carboxyltransferase" evidence="4">
    <location>
        <begin position="24"/>
        <end position="316"/>
    </location>
</feature>